<dbReference type="PROSITE" id="PS01228">
    <property type="entry name" value="COF_1"/>
    <property type="match status" value="1"/>
</dbReference>
<dbReference type="Gene3D" id="3.40.50.1000">
    <property type="entry name" value="HAD superfamily/HAD-like"/>
    <property type="match status" value="1"/>
</dbReference>
<dbReference type="Pfam" id="PF08282">
    <property type="entry name" value="Hydrolase_3"/>
    <property type="match status" value="1"/>
</dbReference>
<dbReference type="Proteomes" id="UP000198668">
    <property type="component" value="Unassembled WGS sequence"/>
</dbReference>
<evidence type="ECO:0000313" key="1">
    <source>
        <dbReference type="EMBL" id="SFH61505.1"/>
    </source>
</evidence>
<name>A0A1I3BGQ2_9LACT</name>
<protein>
    <recommendedName>
        <fullName evidence="3">Haloacid dehalogenase-like hydrolase</fullName>
    </recommendedName>
</protein>
<organism evidence="1 2">
    <name type="scientific">Pisciglobus halotolerans</name>
    <dbReference type="NCBI Taxonomy" id="745365"/>
    <lineage>
        <taxon>Bacteria</taxon>
        <taxon>Bacillati</taxon>
        <taxon>Bacillota</taxon>
        <taxon>Bacilli</taxon>
        <taxon>Lactobacillales</taxon>
        <taxon>Carnobacteriaceae</taxon>
    </lineage>
</organism>
<accession>A0A1I3BGQ2</accession>
<dbReference type="InterPro" id="IPR006379">
    <property type="entry name" value="HAD-SF_hydro_IIB"/>
</dbReference>
<dbReference type="SFLD" id="SFLDG01144">
    <property type="entry name" value="C2.B.4:_PGP_Like"/>
    <property type="match status" value="1"/>
</dbReference>
<gene>
    <name evidence="1" type="ORF">SAMN04489868_10686</name>
</gene>
<sequence>MIKLVAIDLDGTLLNNDRKISTENKEAIKKAKDLGIKIVVCTGRPLLSVVDILEELNLRELDDYVITYNGGLVQLSETGKVVSQQTLTKKEAADLYALSQELNVPCSLIDLENIYELPHPEGRESWYPKTEPALPFVSATLDDFSDDHTFNKIIYCYETSTLNEALANIPEAYLERYSCVKSRPILFEMMKKGVSKATGIAVLCELLSIDPEEVMALGDEENDLSMIEFAGMGVAMENATIPVKEKAQYITKTNEAHGVAHAMETLIFQQV</sequence>
<keyword evidence="2" id="KW-1185">Reference proteome</keyword>
<dbReference type="GO" id="GO:0016791">
    <property type="term" value="F:phosphatase activity"/>
    <property type="evidence" value="ECO:0007669"/>
    <property type="project" value="TreeGrafter"/>
</dbReference>
<dbReference type="EMBL" id="FOQE01000006">
    <property type="protein sequence ID" value="SFH61505.1"/>
    <property type="molecule type" value="Genomic_DNA"/>
</dbReference>
<proteinExistence type="predicted"/>
<evidence type="ECO:0008006" key="3">
    <source>
        <dbReference type="Google" id="ProtNLM"/>
    </source>
</evidence>
<dbReference type="CDD" id="cd07516">
    <property type="entry name" value="HAD_Pase"/>
    <property type="match status" value="1"/>
</dbReference>
<reference evidence="1 2" key="1">
    <citation type="submission" date="2016-10" db="EMBL/GenBank/DDBJ databases">
        <authorList>
            <person name="de Groot N.N."/>
        </authorList>
    </citation>
    <scope>NUCLEOTIDE SEQUENCE [LARGE SCALE GENOMIC DNA]</scope>
    <source>
        <strain evidence="1 2">DSM 27630</strain>
    </source>
</reference>
<dbReference type="SFLD" id="SFLDG01140">
    <property type="entry name" value="C2.B:_Phosphomannomutase_and_P"/>
    <property type="match status" value="1"/>
</dbReference>
<dbReference type="OrthoDB" id="9790031at2"/>
<dbReference type="NCBIfam" id="TIGR01484">
    <property type="entry name" value="HAD-SF-IIB"/>
    <property type="match status" value="1"/>
</dbReference>
<evidence type="ECO:0000313" key="2">
    <source>
        <dbReference type="Proteomes" id="UP000198668"/>
    </source>
</evidence>
<dbReference type="SFLD" id="SFLDS00003">
    <property type="entry name" value="Haloacid_Dehalogenase"/>
    <property type="match status" value="1"/>
</dbReference>
<dbReference type="SUPFAM" id="SSF56784">
    <property type="entry name" value="HAD-like"/>
    <property type="match status" value="1"/>
</dbReference>
<dbReference type="Gene3D" id="3.30.1240.10">
    <property type="match status" value="1"/>
</dbReference>
<dbReference type="PANTHER" id="PTHR10000:SF8">
    <property type="entry name" value="HAD SUPERFAMILY HYDROLASE-LIKE, TYPE 3"/>
    <property type="match status" value="1"/>
</dbReference>
<dbReference type="GO" id="GO:0005829">
    <property type="term" value="C:cytosol"/>
    <property type="evidence" value="ECO:0007669"/>
    <property type="project" value="TreeGrafter"/>
</dbReference>
<dbReference type="InterPro" id="IPR036412">
    <property type="entry name" value="HAD-like_sf"/>
</dbReference>
<dbReference type="PANTHER" id="PTHR10000">
    <property type="entry name" value="PHOSPHOSERINE PHOSPHATASE"/>
    <property type="match status" value="1"/>
</dbReference>
<dbReference type="InterPro" id="IPR000150">
    <property type="entry name" value="Cof"/>
</dbReference>
<dbReference type="GO" id="GO:0000287">
    <property type="term" value="F:magnesium ion binding"/>
    <property type="evidence" value="ECO:0007669"/>
    <property type="project" value="TreeGrafter"/>
</dbReference>
<dbReference type="RefSeq" id="WP_092091534.1">
    <property type="nucleotide sequence ID" value="NZ_FOQE01000006.1"/>
</dbReference>
<dbReference type="NCBIfam" id="TIGR00099">
    <property type="entry name" value="Cof-subfamily"/>
    <property type="match status" value="1"/>
</dbReference>
<dbReference type="AlphaFoldDB" id="A0A1I3BGQ2"/>
<dbReference type="InterPro" id="IPR023214">
    <property type="entry name" value="HAD_sf"/>
</dbReference>